<gene>
    <name evidence="1" type="ORF">F0L74_30825</name>
</gene>
<organism evidence="1 2">
    <name type="scientific">Chitinophaga agrisoli</name>
    <dbReference type="NCBI Taxonomy" id="2607653"/>
    <lineage>
        <taxon>Bacteria</taxon>
        <taxon>Pseudomonadati</taxon>
        <taxon>Bacteroidota</taxon>
        <taxon>Chitinophagia</taxon>
        <taxon>Chitinophagales</taxon>
        <taxon>Chitinophagaceae</taxon>
        <taxon>Chitinophaga</taxon>
    </lineage>
</organism>
<name>A0A5B2VPB3_9BACT</name>
<dbReference type="Proteomes" id="UP000324611">
    <property type="component" value="Unassembled WGS sequence"/>
</dbReference>
<proteinExistence type="predicted"/>
<evidence type="ECO:0000313" key="2">
    <source>
        <dbReference type="Proteomes" id="UP000324611"/>
    </source>
</evidence>
<reference evidence="1 2" key="1">
    <citation type="submission" date="2019-09" db="EMBL/GenBank/DDBJ databases">
        <title>Chitinophaga ginsengihumi sp. nov., isolated from soil of ginseng rhizosphere.</title>
        <authorList>
            <person name="Lee J."/>
        </authorList>
    </citation>
    <scope>NUCLEOTIDE SEQUENCE [LARGE SCALE GENOMIC DNA]</scope>
    <source>
        <strain evidence="1 2">BN140078</strain>
    </source>
</reference>
<dbReference type="AlphaFoldDB" id="A0A5B2VPB3"/>
<sequence>MNVAVDSAQIASMTPDSTKAMAASVVETPTSSWQYKEEEDKMTSKKIYGAYVNAKEELQFEFPYNGGSVATVYLRNRDGKTDIILMVSKGQFAHSIDGQAIRVRFDDQQPGTYNCSTSSDGDSKVLFITNVSKFLKNAKAANKMIIEAEFYNEGLRQMEFDIAGLEWTH</sequence>
<protein>
    <submittedName>
        <fullName evidence="1">Uncharacterized protein</fullName>
    </submittedName>
</protein>
<dbReference type="EMBL" id="VUOC01000004">
    <property type="protein sequence ID" value="KAA2240548.1"/>
    <property type="molecule type" value="Genomic_DNA"/>
</dbReference>
<reference evidence="1 2" key="2">
    <citation type="submission" date="2019-09" db="EMBL/GenBank/DDBJ databases">
        <authorList>
            <person name="Jin C."/>
        </authorList>
    </citation>
    <scope>NUCLEOTIDE SEQUENCE [LARGE SCALE GENOMIC DNA]</scope>
    <source>
        <strain evidence="1 2">BN140078</strain>
    </source>
</reference>
<dbReference type="RefSeq" id="WP_149841726.1">
    <property type="nucleotide sequence ID" value="NZ_VUOC01000004.1"/>
</dbReference>
<keyword evidence="2" id="KW-1185">Reference proteome</keyword>
<evidence type="ECO:0000313" key="1">
    <source>
        <dbReference type="EMBL" id="KAA2240548.1"/>
    </source>
</evidence>
<accession>A0A5B2VPB3</accession>
<comment type="caution">
    <text evidence="1">The sequence shown here is derived from an EMBL/GenBank/DDBJ whole genome shotgun (WGS) entry which is preliminary data.</text>
</comment>